<comment type="caution">
    <text evidence="2">The sequence shown here is derived from an EMBL/GenBank/DDBJ whole genome shotgun (WGS) entry which is preliminary data.</text>
</comment>
<protein>
    <submittedName>
        <fullName evidence="2">Uncharacterized protein</fullName>
    </submittedName>
</protein>
<organism evidence="2 3">
    <name type="scientific">Alligator mississippiensis</name>
    <name type="common">American alligator</name>
    <dbReference type="NCBI Taxonomy" id="8496"/>
    <lineage>
        <taxon>Eukaryota</taxon>
        <taxon>Metazoa</taxon>
        <taxon>Chordata</taxon>
        <taxon>Craniata</taxon>
        <taxon>Vertebrata</taxon>
        <taxon>Euteleostomi</taxon>
        <taxon>Archelosauria</taxon>
        <taxon>Archosauria</taxon>
        <taxon>Crocodylia</taxon>
        <taxon>Alligatoridae</taxon>
        <taxon>Alligatorinae</taxon>
        <taxon>Alligator</taxon>
    </lineage>
</organism>
<reference evidence="2 3" key="1">
    <citation type="journal article" date="2012" name="Genome Biol.">
        <title>Sequencing three crocodilian genomes to illuminate the evolution of archosaurs and amniotes.</title>
        <authorList>
            <person name="St John J.A."/>
            <person name="Braun E.L."/>
            <person name="Isberg S.R."/>
            <person name="Miles L.G."/>
            <person name="Chong A.Y."/>
            <person name="Gongora J."/>
            <person name="Dalzell P."/>
            <person name="Moran C."/>
            <person name="Bed'hom B."/>
            <person name="Abzhanov A."/>
            <person name="Burgess S.C."/>
            <person name="Cooksey A.M."/>
            <person name="Castoe T.A."/>
            <person name="Crawford N.G."/>
            <person name="Densmore L.D."/>
            <person name="Drew J.C."/>
            <person name="Edwards S.V."/>
            <person name="Faircloth B.C."/>
            <person name="Fujita M.K."/>
            <person name="Greenwold M.J."/>
            <person name="Hoffmann F.G."/>
            <person name="Howard J.M."/>
            <person name="Iguchi T."/>
            <person name="Janes D.E."/>
            <person name="Khan S.Y."/>
            <person name="Kohno S."/>
            <person name="de Koning A.J."/>
            <person name="Lance S.L."/>
            <person name="McCarthy F.M."/>
            <person name="McCormack J.E."/>
            <person name="Merchant M.E."/>
            <person name="Peterson D.G."/>
            <person name="Pollock D.D."/>
            <person name="Pourmand N."/>
            <person name="Raney B.J."/>
            <person name="Roessler K.A."/>
            <person name="Sanford J.R."/>
            <person name="Sawyer R.H."/>
            <person name="Schmidt C.J."/>
            <person name="Triplett E.W."/>
            <person name="Tuberville T.D."/>
            <person name="Venegas-Anaya M."/>
            <person name="Howard J.T."/>
            <person name="Jarvis E.D."/>
            <person name="Guillette L.J.Jr."/>
            <person name="Glenn T.C."/>
            <person name="Green R.E."/>
            <person name="Ray D.A."/>
        </authorList>
    </citation>
    <scope>NUCLEOTIDE SEQUENCE [LARGE SCALE GENOMIC DNA]</scope>
    <source>
        <strain evidence="2">KSC_2009_1</strain>
    </source>
</reference>
<sequence length="73" mass="8096">MGAAPRPEGSPPRPDRPDPATGRGRKRTRAIFQQPLQTSLHTCTTPPPHHPDWASKGRSSHIKSYRGSCVKMR</sequence>
<name>A0A151NUZ9_ALLMI</name>
<evidence type="ECO:0000256" key="1">
    <source>
        <dbReference type="SAM" id="MobiDB-lite"/>
    </source>
</evidence>
<dbReference type="AlphaFoldDB" id="A0A151NUZ9"/>
<proteinExistence type="predicted"/>
<evidence type="ECO:0000313" key="2">
    <source>
        <dbReference type="EMBL" id="KYO40584.1"/>
    </source>
</evidence>
<gene>
    <name evidence="2" type="ORF">Y1Q_0009600</name>
</gene>
<dbReference type="Proteomes" id="UP000050525">
    <property type="component" value="Unassembled WGS sequence"/>
</dbReference>
<dbReference type="EMBL" id="AKHW03001922">
    <property type="protein sequence ID" value="KYO40584.1"/>
    <property type="molecule type" value="Genomic_DNA"/>
</dbReference>
<feature type="region of interest" description="Disordered" evidence="1">
    <location>
        <begin position="1"/>
        <end position="73"/>
    </location>
</feature>
<keyword evidence="3" id="KW-1185">Reference proteome</keyword>
<accession>A0A151NUZ9</accession>
<evidence type="ECO:0000313" key="3">
    <source>
        <dbReference type="Proteomes" id="UP000050525"/>
    </source>
</evidence>